<feature type="transmembrane region" description="Helical" evidence="2">
    <location>
        <begin position="189"/>
        <end position="215"/>
    </location>
</feature>
<keyword evidence="4" id="KW-1185">Reference proteome</keyword>
<feature type="compositionally biased region" description="Pro residues" evidence="1">
    <location>
        <begin position="95"/>
        <end position="132"/>
    </location>
</feature>
<comment type="caution">
    <text evidence="3">The sequence shown here is derived from an EMBL/GenBank/DDBJ whole genome shotgun (WGS) entry which is preliminary data.</text>
</comment>
<sequence>MSDDPLSWPPPSVHDQRTVTSMPGVDGATPAPGTGPAPGHGTPAPQPWANPFATPDGPSASDNGSANPFAAPGNSTANGDANPFAPPGGSASNPFAPPSAATPPNPFAPPTGPTGPAPYAPDAAVPPPPIAPDGPGQVPYGYPGGGYGYPGQPQGYPGQAQGYPGQPQGYYGWPGMQPLPANGMGTAGLVLGILSAIVFCLWPLAIVLGILGVIFGSIGRGKASKGMATNAGQALAGIICGAVGILLGVGMLVLLVVT</sequence>
<dbReference type="RefSeq" id="WP_314206479.1">
    <property type="nucleotide sequence ID" value="NZ_JAVTLL010000031.1"/>
</dbReference>
<name>A0ABU3M3G4_9ACTN</name>
<evidence type="ECO:0000313" key="3">
    <source>
        <dbReference type="EMBL" id="MDT7846045.1"/>
    </source>
</evidence>
<proteinExistence type="predicted"/>
<evidence type="ECO:0000256" key="1">
    <source>
        <dbReference type="SAM" id="MobiDB-lite"/>
    </source>
</evidence>
<accession>A0ABU3M3G4</accession>
<reference evidence="4" key="1">
    <citation type="submission" date="2023-07" db="EMBL/GenBank/DDBJ databases">
        <title>Draft genome sequence of the endophytic actinobacterium Streptomyces justiciae WPN32, a potential antibiotic producer.</title>
        <authorList>
            <person name="Yasawong M."/>
            <person name="Pana W."/>
            <person name="Ganta P."/>
            <person name="Santapan N."/>
            <person name="Songngamsuk T."/>
            <person name="Phatcharaharikarn M."/>
            <person name="Kerdtoob S."/>
            <person name="Nantapong N."/>
        </authorList>
    </citation>
    <scope>NUCLEOTIDE SEQUENCE [LARGE SCALE GENOMIC DNA]</scope>
    <source>
        <strain evidence="4">WPN32</strain>
    </source>
</reference>
<dbReference type="Proteomes" id="UP001257948">
    <property type="component" value="Unassembled WGS sequence"/>
</dbReference>
<evidence type="ECO:0000313" key="4">
    <source>
        <dbReference type="Proteomes" id="UP001257948"/>
    </source>
</evidence>
<protein>
    <submittedName>
        <fullName evidence="3">DUF4190 domain-containing protein</fullName>
    </submittedName>
</protein>
<feature type="transmembrane region" description="Helical" evidence="2">
    <location>
        <begin position="235"/>
        <end position="257"/>
    </location>
</feature>
<keyword evidence="2" id="KW-0472">Membrane</keyword>
<organism evidence="3 4">
    <name type="scientific">Streptomyces justiciae</name>
    <dbReference type="NCBI Taxonomy" id="2780140"/>
    <lineage>
        <taxon>Bacteria</taxon>
        <taxon>Bacillati</taxon>
        <taxon>Actinomycetota</taxon>
        <taxon>Actinomycetes</taxon>
        <taxon>Kitasatosporales</taxon>
        <taxon>Streptomycetaceae</taxon>
        <taxon>Streptomyces</taxon>
    </lineage>
</organism>
<feature type="region of interest" description="Disordered" evidence="1">
    <location>
        <begin position="1"/>
        <end position="144"/>
    </location>
</feature>
<keyword evidence="2" id="KW-1133">Transmembrane helix</keyword>
<evidence type="ECO:0000256" key="2">
    <source>
        <dbReference type="SAM" id="Phobius"/>
    </source>
</evidence>
<gene>
    <name evidence="3" type="ORF">RQC66_35555</name>
</gene>
<dbReference type="EMBL" id="JAVTLL010000031">
    <property type="protein sequence ID" value="MDT7846045.1"/>
    <property type="molecule type" value="Genomic_DNA"/>
</dbReference>
<feature type="compositionally biased region" description="Low complexity" evidence="1">
    <location>
        <begin position="23"/>
        <end position="43"/>
    </location>
</feature>
<keyword evidence="2" id="KW-0812">Transmembrane</keyword>